<evidence type="ECO:0000256" key="6">
    <source>
        <dbReference type="ARBA" id="ARBA00022989"/>
    </source>
</evidence>
<organism evidence="10 11">
    <name type="scientific">Roseicella aerolata</name>
    <dbReference type="NCBI Taxonomy" id="2883479"/>
    <lineage>
        <taxon>Bacteria</taxon>
        <taxon>Pseudomonadati</taxon>
        <taxon>Pseudomonadota</taxon>
        <taxon>Alphaproteobacteria</taxon>
        <taxon>Acetobacterales</taxon>
        <taxon>Roseomonadaceae</taxon>
        <taxon>Roseicella</taxon>
    </lineage>
</organism>
<protein>
    <submittedName>
        <fullName evidence="10">Arsenic resistance protein</fullName>
    </submittedName>
</protein>
<keyword evidence="6 9" id="KW-1133">Transmembrane helix</keyword>
<evidence type="ECO:0000256" key="3">
    <source>
        <dbReference type="ARBA" id="ARBA00022448"/>
    </source>
</evidence>
<feature type="transmembrane region" description="Helical" evidence="9">
    <location>
        <begin position="155"/>
        <end position="174"/>
    </location>
</feature>
<comment type="caution">
    <text evidence="10">The sequence shown here is derived from an EMBL/GenBank/DDBJ whole genome shotgun (WGS) entry which is preliminary data.</text>
</comment>
<keyword evidence="4" id="KW-1003">Cell membrane</keyword>
<dbReference type="EMBL" id="JAJAQI010000022">
    <property type="protein sequence ID" value="MCB4823049.1"/>
    <property type="molecule type" value="Genomic_DNA"/>
</dbReference>
<dbReference type="Gene3D" id="1.20.1530.20">
    <property type="match status" value="1"/>
</dbReference>
<dbReference type="GO" id="GO:0005886">
    <property type="term" value="C:plasma membrane"/>
    <property type="evidence" value="ECO:0007669"/>
    <property type="project" value="UniProtKB-SubCell"/>
</dbReference>
<keyword evidence="11" id="KW-1185">Reference proteome</keyword>
<dbReference type="RefSeq" id="WP_226609246.1">
    <property type="nucleotide sequence ID" value="NZ_JAJAQI010000022.1"/>
</dbReference>
<comment type="subcellular location">
    <subcellularLocation>
        <location evidence="1">Cell membrane</location>
        <topology evidence="1">Multi-pass membrane protein</topology>
    </subcellularLocation>
</comment>
<proteinExistence type="inferred from homology"/>
<feature type="region of interest" description="Disordered" evidence="8">
    <location>
        <begin position="308"/>
        <end position="346"/>
    </location>
</feature>
<reference evidence="10" key="1">
    <citation type="submission" date="2021-10" db="EMBL/GenBank/DDBJ databases">
        <title>Roseicella aerolatum sp. nov., isolated from aerosols of e-waste dismantling site.</title>
        <authorList>
            <person name="Qin T."/>
        </authorList>
    </citation>
    <scope>NUCLEOTIDE SEQUENCE</scope>
    <source>
        <strain evidence="10">GB24</strain>
    </source>
</reference>
<feature type="transmembrane region" description="Helical" evidence="9">
    <location>
        <begin position="115"/>
        <end position="135"/>
    </location>
</feature>
<feature type="transmembrane region" description="Helical" evidence="9">
    <location>
        <begin position="27"/>
        <end position="45"/>
    </location>
</feature>
<dbReference type="AlphaFoldDB" id="A0A9X1IF78"/>
<keyword evidence="3" id="KW-0813">Transport</keyword>
<evidence type="ECO:0000256" key="5">
    <source>
        <dbReference type="ARBA" id="ARBA00022692"/>
    </source>
</evidence>
<feature type="transmembrane region" description="Helical" evidence="9">
    <location>
        <begin position="57"/>
        <end position="79"/>
    </location>
</feature>
<dbReference type="Proteomes" id="UP001139311">
    <property type="component" value="Unassembled WGS sequence"/>
</dbReference>
<evidence type="ECO:0000256" key="7">
    <source>
        <dbReference type="ARBA" id="ARBA00023136"/>
    </source>
</evidence>
<feature type="transmembrane region" description="Helical" evidence="9">
    <location>
        <begin position="186"/>
        <end position="207"/>
    </location>
</feature>
<evidence type="ECO:0000313" key="11">
    <source>
        <dbReference type="Proteomes" id="UP001139311"/>
    </source>
</evidence>
<evidence type="ECO:0000256" key="8">
    <source>
        <dbReference type="SAM" id="MobiDB-lite"/>
    </source>
</evidence>
<evidence type="ECO:0000256" key="1">
    <source>
        <dbReference type="ARBA" id="ARBA00004651"/>
    </source>
</evidence>
<dbReference type="InterPro" id="IPR002657">
    <property type="entry name" value="BilAc:Na_symport/Acr3"/>
</dbReference>
<comment type="similarity">
    <text evidence="2">Belongs to the arsenical resistance-3 (ACR3) (TC 2.A.59) family.</text>
</comment>
<name>A0A9X1IF78_9PROT</name>
<dbReference type="PANTHER" id="PTHR43057">
    <property type="entry name" value="ARSENITE EFFLUX TRANSPORTER"/>
    <property type="match status" value="1"/>
</dbReference>
<sequence>MPIYFGAVAVAAALAQAFPGTAALEAAIIPALAVMLFVTFLQVPLGDLGLAFARWRFMATLLAANFLAIPLLAAVLAQLLPPDPLIRLGALLVLLTPCVDYVVTFAHLGRADAKPLLAATPALLLLQMALLPVYLGLLLDEDAARLVQVGPFVHAFLWLIAVPLALAGLVQLWARRTAGGARAASVLGVLPVPATAVVLFAVVAAVVPRLGQALDAVLTVVPVYVLFALLAPLVGWGVARLSGLRAGEARAVAFSAATRNSLVVLPLALSVPGALPVLPAIIVAQTLVELIGELIYIRTIPRLGQPRRPSLNPPPLSRFSKPGRWQRRVTRGAAAGAAGRGAGPPS</sequence>
<keyword evidence="5 9" id="KW-0812">Transmembrane</keyword>
<dbReference type="InterPro" id="IPR004706">
    <property type="entry name" value="Arsenical-R_Acr3"/>
</dbReference>
<accession>A0A9X1IF78</accession>
<dbReference type="Pfam" id="PF01758">
    <property type="entry name" value="SBF"/>
    <property type="match status" value="1"/>
</dbReference>
<dbReference type="GO" id="GO:0015104">
    <property type="term" value="F:antimonite transmembrane transporter activity"/>
    <property type="evidence" value="ECO:0007669"/>
    <property type="project" value="TreeGrafter"/>
</dbReference>
<evidence type="ECO:0000256" key="9">
    <source>
        <dbReference type="SAM" id="Phobius"/>
    </source>
</evidence>
<feature type="transmembrane region" description="Helical" evidence="9">
    <location>
        <begin position="219"/>
        <end position="239"/>
    </location>
</feature>
<evidence type="ECO:0000256" key="2">
    <source>
        <dbReference type="ARBA" id="ARBA00010110"/>
    </source>
</evidence>
<dbReference type="GO" id="GO:0015105">
    <property type="term" value="F:arsenite transmembrane transporter activity"/>
    <property type="evidence" value="ECO:0007669"/>
    <property type="project" value="TreeGrafter"/>
</dbReference>
<dbReference type="GO" id="GO:0015297">
    <property type="term" value="F:antiporter activity"/>
    <property type="evidence" value="ECO:0007669"/>
    <property type="project" value="InterPro"/>
</dbReference>
<dbReference type="PANTHER" id="PTHR43057:SF1">
    <property type="entry name" value="ARSENICAL-RESISTANCE PROTEIN 3"/>
    <property type="match status" value="1"/>
</dbReference>
<gene>
    <name evidence="10" type="ORF">LHA35_15040</name>
</gene>
<evidence type="ECO:0000313" key="10">
    <source>
        <dbReference type="EMBL" id="MCB4823049.1"/>
    </source>
</evidence>
<keyword evidence="7 9" id="KW-0472">Membrane</keyword>
<dbReference type="InterPro" id="IPR038770">
    <property type="entry name" value="Na+/solute_symporter_sf"/>
</dbReference>
<evidence type="ECO:0000256" key="4">
    <source>
        <dbReference type="ARBA" id="ARBA00022475"/>
    </source>
</evidence>
<feature type="transmembrane region" description="Helical" evidence="9">
    <location>
        <begin position="85"/>
        <end position="103"/>
    </location>
</feature>